<dbReference type="GO" id="GO:0005886">
    <property type="term" value="C:plasma membrane"/>
    <property type="evidence" value="ECO:0007669"/>
    <property type="project" value="UniProtKB-SubCell"/>
</dbReference>
<dbReference type="EMBL" id="VBAP01000067">
    <property type="protein sequence ID" value="TMI73765.1"/>
    <property type="molecule type" value="Genomic_DNA"/>
</dbReference>
<dbReference type="InterPro" id="IPR028082">
    <property type="entry name" value="Peripla_BP_I"/>
</dbReference>
<keyword evidence="3" id="KW-1003">Cell membrane</keyword>
<evidence type="ECO:0000259" key="7">
    <source>
        <dbReference type="Pfam" id="PF02608"/>
    </source>
</evidence>
<dbReference type="SUPFAM" id="SSF53822">
    <property type="entry name" value="Periplasmic binding protein-like I"/>
    <property type="match status" value="1"/>
</dbReference>
<proteinExistence type="inferred from homology"/>
<evidence type="ECO:0000256" key="5">
    <source>
        <dbReference type="ARBA" id="ARBA00023136"/>
    </source>
</evidence>
<evidence type="ECO:0000256" key="1">
    <source>
        <dbReference type="ARBA" id="ARBA00004193"/>
    </source>
</evidence>
<comment type="caution">
    <text evidence="8">The sequence shown here is derived from an EMBL/GenBank/DDBJ whole genome shotgun (WGS) entry which is preliminary data.</text>
</comment>
<name>A0A537IR60_9BACT</name>
<evidence type="ECO:0000256" key="4">
    <source>
        <dbReference type="ARBA" id="ARBA00022729"/>
    </source>
</evidence>
<evidence type="ECO:0000256" key="6">
    <source>
        <dbReference type="ARBA" id="ARBA00023288"/>
    </source>
</evidence>
<dbReference type="InterPro" id="IPR050957">
    <property type="entry name" value="BMP_lipoprotein"/>
</dbReference>
<dbReference type="CDD" id="cd06354">
    <property type="entry name" value="PBP1_PrnA-like"/>
    <property type="match status" value="1"/>
</dbReference>
<keyword evidence="6" id="KW-0449">Lipoprotein</keyword>
<evidence type="ECO:0000256" key="2">
    <source>
        <dbReference type="ARBA" id="ARBA00008610"/>
    </source>
</evidence>
<keyword evidence="5" id="KW-0472">Membrane</keyword>
<comment type="subcellular location">
    <subcellularLocation>
        <location evidence="1">Cell membrane</location>
        <topology evidence="1">Lipid-anchor</topology>
    </subcellularLocation>
</comment>
<dbReference type="Proteomes" id="UP000318834">
    <property type="component" value="Unassembled WGS sequence"/>
</dbReference>
<dbReference type="Gene3D" id="3.40.50.2300">
    <property type="match status" value="2"/>
</dbReference>
<sequence>MRTGMRIAAALLVVVAAILWAIPGPQATAQAKKWRVGIVYDVGGRGDLSFNDMAYAGLARAQKEFGASIETRDLEPTAGGENREELLRLLAGEKYDLIFGIGFLFTDSITRVAKDFPNVKFAIVDGFIGDQPNVVSLLFKEQEGSFLVGAAAALKSRTGKIGFVGGMKIPLIEKFEAGYIAGAKYIKRTIEVFSEYAGTTGEAFRDPVKGKELALAEYDRGADIIYHASGGTGIGVFEAAVVKKRLAIGVDADQSLTVKSDQRAQILTSMMKRVDVAVYETIKATTTGQYKGGVREFGLKENGVGYAVNDYNKAMIQDVTAKLEALKKDIIAGKIKVPSDKKLLEEFLKTLK</sequence>
<dbReference type="PANTHER" id="PTHR34296">
    <property type="entry name" value="TRANSCRIPTIONAL ACTIVATOR PROTEIN MED"/>
    <property type="match status" value="1"/>
</dbReference>
<accession>A0A537IR60</accession>
<evidence type="ECO:0000313" key="8">
    <source>
        <dbReference type="EMBL" id="TMI73765.1"/>
    </source>
</evidence>
<evidence type="ECO:0000313" key="9">
    <source>
        <dbReference type="Proteomes" id="UP000318834"/>
    </source>
</evidence>
<comment type="similarity">
    <text evidence="2">Belongs to the BMP lipoprotein family.</text>
</comment>
<gene>
    <name evidence="8" type="ORF">E6H05_09265</name>
</gene>
<dbReference type="PANTHER" id="PTHR34296:SF2">
    <property type="entry name" value="ABC TRANSPORTER GUANOSINE-BINDING PROTEIN NUPN"/>
    <property type="match status" value="1"/>
</dbReference>
<reference evidence="8 9" key="1">
    <citation type="journal article" date="2019" name="Nat. Microbiol.">
        <title>Mediterranean grassland soil C-N compound turnover is dependent on rainfall and depth, and is mediated by genomically divergent microorganisms.</title>
        <authorList>
            <person name="Diamond S."/>
            <person name="Andeer P.F."/>
            <person name="Li Z."/>
            <person name="Crits-Christoph A."/>
            <person name="Burstein D."/>
            <person name="Anantharaman K."/>
            <person name="Lane K.R."/>
            <person name="Thomas B.C."/>
            <person name="Pan C."/>
            <person name="Northen T.R."/>
            <person name="Banfield J.F."/>
        </authorList>
    </citation>
    <scope>NUCLEOTIDE SEQUENCE [LARGE SCALE GENOMIC DNA]</scope>
    <source>
        <strain evidence="8">NP_8</strain>
    </source>
</reference>
<feature type="domain" description="ABC transporter substrate-binding protein PnrA-like" evidence="7">
    <location>
        <begin position="38"/>
        <end position="340"/>
    </location>
</feature>
<evidence type="ECO:0000256" key="3">
    <source>
        <dbReference type="ARBA" id="ARBA00022475"/>
    </source>
</evidence>
<organism evidence="8 9">
    <name type="scientific">Candidatus Segetimicrobium genomatis</name>
    <dbReference type="NCBI Taxonomy" id="2569760"/>
    <lineage>
        <taxon>Bacteria</taxon>
        <taxon>Bacillati</taxon>
        <taxon>Candidatus Sysuimicrobiota</taxon>
        <taxon>Candidatus Sysuimicrobiia</taxon>
        <taxon>Candidatus Sysuimicrobiales</taxon>
        <taxon>Candidatus Segetimicrobiaceae</taxon>
        <taxon>Candidatus Segetimicrobium</taxon>
    </lineage>
</organism>
<dbReference type="Pfam" id="PF02608">
    <property type="entry name" value="Bmp"/>
    <property type="match status" value="1"/>
</dbReference>
<dbReference type="AlphaFoldDB" id="A0A537IR60"/>
<dbReference type="InterPro" id="IPR003760">
    <property type="entry name" value="PnrA-like"/>
</dbReference>
<keyword evidence="4" id="KW-0732">Signal</keyword>
<protein>
    <submittedName>
        <fullName evidence="8">BMP family ABC transporter substrate-binding protein</fullName>
    </submittedName>
</protein>